<accession>A0ABR4PV89</accession>
<evidence type="ECO:0008006" key="9">
    <source>
        <dbReference type="Google" id="ProtNLM"/>
    </source>
</evidence>
<organism evidence="7 8">
    <name type="scientific">Phlyctema vagabunda</name>
    <dbReference type="NCBI Taxonomy" id="108571"/>
    <lineage>
        <taxon>Eukaryota</taxon>
        <taxon>Fungi</taxon>
        <taxon>Dikarya</taxon>
        <taxon>Ascomycota</taxon>
        <taxon>Pezizomycotina</taxon>
        <taxon>Leotiomycetes</taxon>
        <taxon>Helotiales</taxon>
        <taxon>Dermateaceae</taxon>
        <taxon>Phlyctema</taxon>
    </lineage>
</organism>
<keyword evidence="6" id="KW-1133">Transmembrane helix</keyword>
<dbReference type="PANTHER" id="PTHR13234:SF8">
    <property type="entry name" value="GAMMA-INTERFERON-INDUCIBLE LYSOSOMAL THIOL REDUCTASE"/>
    <property type="match status" value="1"/>
</dbReference>
<evidence type="ECO:0000256" key="1">
    <source>
        <dbReference type="ARBA" id="ARBA00004613"/>
    </source>
</evidence>
<keyword evidence="3" id="KW-0964">Secreted</keyword>
<reference evidence="7 8" key="1">
    <citation type="submission" date="2024-06" db="EMBL/GenBank/DDBJ databases">
        <title>Complete genome of Phlyctema vagabunda strain 19-DSS-EL-015.</title>
        <authorList>
            <person name="Fiorenzani C."/>
        </authorList>
    </citation>
    <scope>NUCLEOTIDE SEQUENCE [LARGE SCALE GENOMIC DNA]</scope>
    <source>
        <strain evidence="7 8">19-DSS-EL-015</strain>
    </source>
</reference>
<gene>
    <name evidence="7" type="ORF">PVAG01_00797</name>
</gene>
<protein>
    <recommendedName>
        <fullName evidence="9">Gamma interferon inducible lysosomal thiol reductase</fullName>
    </recommendedName>
</protein>
<evidence type="ECO:0000256" key="4">
    <source>
        <dbReference type="ARBA" id="ARBA00022729"/>
    </source>
</evidence>
<dbReference type="EMBL" id="JBFCZG010000001">
    <property type="protein sequence ID" value="KAL3427288.1"/>
    <property type="molecule type" value="Genomic_DNA"/>
</dbReference>
<dbReference type="InterPro" id="IPR004911">
    <property type="entry name" value="Interferon-induced_GILT"/>
</dbReference>
<feature type="transmembrane region" description="Helical" evidence="6">
    <location>
        <begin position="37"/>
        <end position="59"/>
    </location>
</feature>
<dbReference type="PANTHER" id="PTHR13234">
    <property type="entry name" value="GAMMA-INTERFERON INDUCIBLE LYSOSOMAL THIOL REDUCTASE GILT"/>
    <property type="match status" value="1"/>
</dbReference>
<name>A0ABR4PV89_9HELO</name>
<keyword evidence="5" id="KW-0325">Glycoprotein</keyword>
<evidence type="ECO:0000256" key="2">
    <source>
        <dbReference type="ARBA" id="ARBA00005679"/>
    </source>
</evidence>
<dbReference type="Proteomes" id="UP001629113">
    <property type="component" value="Unassembled WGS sequence"/>
</dbReference>
<evidence type="ECO:0000256" key="3">
    <source>
        <dbReference type="ARBA" id="ARBA00022525"/>
    </source>
</evidence>
<comment type="similarity">
    <text evidence="2">Belongs to the GILT family.</text>
</comment>
<comment type="caution">
    <text evidence="7">The sequence shown here is derived from an EMBL/GenBank/DDBJ whole genome shotgun (WGS) entry which is preliminary data.</text>
</comment>
<comment type="subcellular location">
    <subcellularLocation>
        <location evidence="1">Secreted</location>
    </subcellularLocation>
</comment>
<keyword evidence="6" id="KW-0472">Membrane</keyword>
<sequence length="216" mass="24354">MVSLPVDDRSEKEFQKHIRQDRMVMRPARARRTTTRAFIVGAAVVALLYLTWTFIGAGMEGGDWRAERMVEVKKQDVVVETKDLVPLEAHIMSKCPDAQDCLKMLVLPAMQRVHGKVNFTLSYIGTPTDNDGVDCMHGPAECMGNIIELCAASLYPDPKIYLGFTMCLTRDYQDIPERTLVEDCALEHGMDFASLDECTRAEEHQGRSNEIMHSQT</sequence>
<dbReference type="Pfam" id="PF03227">
    <property type="entry name" value="GILT"/>
    <property type="match status" value="1"/>
</dbReference>
<evidence type="ECO:0000256" key="5">
    <source>
        <dbReference type="ARBA" id="ARBA00023180"/>
    </source>
</evidence>
<keyword evidence="8" id="KW-1185">Reference proteome</keyword>
<keyword evidence="6" id="KW-0812">Transmembrane</keyword>
<evidence type="ECO:0000256" key="6">
    <source>
        <dbReference type="SAM" id="Phobius"/>
    </source>
</evidence>
<evidence type="ECO:0000313" key="8">
    <source>
        <dbReference type="Proteomes" id="UP001629113"/>
    </source>
</evidence>
<evidence type="ECO:0000313" key="7">
    <source>
        <dbReference type="EMBL" id="KAL3427288.1"/>
    </source>
</evidence>
<proteinExistence type="inferred from homology"/>
<keyword evidence="4" id="KW-0732">Signal</keyword>